<dbReference type="SUPFAM" id="SSF53254">
    <property type="entry name" value="Phosphoglycerate mutase-like"/>
    <property type="match status" value="1"/>
</dbReference>
<dbReference type="InterPro" id="IPR013078">
    <property type="entry name" value="His_Pase_superF_clade-1"/>
</dbReference>
<dbReference type="AlphaFoldDB" id="A0A2N3V147"/>
<evidence type="ECO:0000313" key="2">
    <source>
        <dbReference type="Proteomes" id="UP000233782"/>
    </source>
</evidence>
<dbReference type="OrthoDB" id="9810154at2"/>
<dbReference type="CDD" id="cd07067">
    <property type="entry name" value="HP_PGM_like"/>
    <property type="match status" value="1"/>
</dbReference>
<proteinExistence type="predicted"/>
<dbReference type="InterPro" id="IPR029033">
    <property type="entry name" value="His_PPase_superfam"/>
</dbReference>
<comment type="caution">
    <text evidence="1">The sequence shown here is derived from an EMBL/GenBank/DDBJ whole genome shotgun (WGS) entry which is preliminary data.</text>
</comment>
<dbReference type="Proteomes" id="UP000233782">
    <property type="component" value="Unassembled WGS sequence"/>
</dbReference>
<evidence type="ECO:0000313" key="1">
    <source>
        <dbReference type="EMBL" id="PKV75342.1"/>
    </source>
</evidence>
<protein>
    <submittedName>
        <fullName evidence="1">Phosphohistidine phosphatase</fullName>
    </submittedName>
</protein>
<reference evidence="1 2" key="1">
    <citation type="submission" date="2017-12" db="EMBL/GenBank/DDBJ databases">
        <title>Genomic Encyclopedia of Type Strains, Phase III (KMG-III): the genomes of soil and plant-associated and newly described type strains.</title>
        <authorList>
            <person name="Whitman W."/>
        </authorList>
    </citation>
    <scope>NUCLEOTIDE SEQUENCE [LARGE SCALE GENOMIC DNA]</scope>
    <source>
        <strain evidence="1 2">LP43</strain>
    </source>
</reference>
<keyword evidence="2" id="KW-1185">Reference proteome</keyword>
<organism evidence="1 2">
    <name type="scientific">Pontibacter ramchanderi</name>
    <dbReference type="NCBI Taxonomy" id="1179743"/>
    <lineage>
        <taxon>Bacteria</taxon>
        <taxon>Pseudomonadati</taxon>
        <taxon>Bacteroidota</taxon>
        <taxon>Cytophagia</taxon>
        <taxon>Cytophagales</taxon>
        <taxon>Hymenobacteraceae</taxon>
        <taxon>Pontibacter</taxon>
    </lineage>
</organism>
<dbReference type="RefSeq" id="WP_101442591.1">
    <property type="nucleotide sequence ID" value="NZ_PJMU01000001.1"/>
</dbReference>
<gene>
    <name evidence="1" type="ORF">BD749_0281</name>
</gene>
<accession>A0A2N3V147</accession>
<name>A0A2N3V147_9BACT</name>
<dbReference type="Gene3D" id="3.40.50.1240">
    <property type="entry name" value="Phosphoglycerate mutase-like"/>
    <property type="match status" value="1"/>
</dbReference>
<sequence length="162" mass="18377">MQRLLVICRHAESNDPFPLQPDFERELTKNGQHQARITGQWLRDSFQKVDAILSSPAPRACLTAKLMADKLYFDAEQINYEPDLYNARESVLVNVLAKLPDHITRVLLVGHNPGITSLTRTLTGQHVAYLEPAGAYAIKLELDKWEELHIKTGKLESQFVQS</sequence>
<dbReference type="EMBL" id="PJMU01000001">
    <property type="protein sequence ID" value="PKV75342.1"/>
    <property type="molecule type" value="Genomic_DNA"/>
</dbReference>
<dbReference type="Pfam" id="PF00300">
    <property type="entry name" value="His_Phos_1"/>
    <property type="match status" value="1"/>
</dbReference>